<feature type="repeat" description="PPR" evidence="20">
    <location>
        <begin position="206"/>
        <end position="240"/>
    </location>
</feature>
<keyword evidence="12" id="KW-0067">ATP-binding</keyword>
<comment type="cofactor">
    <cofactor evidence="2">
        <name>Mg(2+)</name>
        <dbReference type="ChEBI" id="CHEBI:18420"/>
    </cofactor>
</comment>
<dbReference type="InterPro" id="IPR000999">
    <property type="entry name" value="RNase_III_dom"/>
</dbReference>
<dbReference type="Gene3D" id="1.25.40.10">
    <property type="entry name" value="Tetratricopeptide repeat domain"/>
    <property type="match status" value="7"/>
</dbReference>
<dbReference type="SUPFAM" id="SSF69065">
    <property type="entry name" value="RNase III domain-like"/>
    <property type="match status" value="2"/>
</dbReference>
<feature type="domain" description="Helicase ATP-binding" evidence="23">
    <location>
        <begin position="1032"/>
        <end position="1201"/>
    </location>
</feature>
<evidence type="ECO:0000259" key="25">
    <source>
        <dbReference type="PROSITE" id="PS51327"/>
    </source>
</evidence>
<dbReference type="Pfam" id="PF00271">
    <property type="entry name" value="Helicase_C"/>
    <property type="match status" value="1"/>
</dbReference>
<dbReference type="Pfam" id="PF14432">
    <property type="entry name" value="DYW_deaminase"/>
    <property type="match status" value="1"/>
</dbReference>
<dbReference type="PANTHER" id="PTHR14950:SF46">
    <property type="entry name" value="ENDORIBONUCLEASE DICER HOMOLOG 3"/>
    <property type="match status" value="1"/>
</dbReference>
<dbReference type="InterPro" id="IPR001650">
    <property type="entry name" value="Helicase_C-like"/>
</dbReference>
<dbReference type="Gene3D" id="3.30.160.380">
    <property type="entry name" value="Dicer dimerisation domain"/>
    <property type="match status" value="1"/>
</dbReference>
<evidence type="ECO:0000256" key="13">
    <source>
        <dbReference type="ARBA" id="ARBA00022842"/>
    </source>
</evidence>
<keyword evidence="13" id="KW-0460">Magnesium</keyword>
<dbReference type="Pfam" id="PF01535">
    <property type="entry name" value="PPR"/>
    <property type="match status" value="9"/>
</dbReference>
<keyword evidence="6" id="KW-0479">Metal-binding</keyword>
<evidence type="ECO:0000256" key="18">
    <source>
        <dbReference type="ARBA" id="ARBA00035116"/>
    </source>
</evidence>
<dbReference type="SMART" id="SM00535">
    <property type="entry name" value="RIBOc"/>
    <property type="match status" value="2"/>
</dbReference>
<dbReference type="FunFam" id="1.10.1520.10:FF:000004">
    <property type="entry name" value="Endoribonuclease dicer-like 1"/>
    <property type="match status" value="1"/>
</dbReference>
<feature type="domain" description="Helicase C-terminal" evidence="24">
    <location>
        <begin position="1371"/>
        <end position="1528"/>
    </location>
</feature>
<dbReference type="Gene3D" id="2.170.260.10">
    <property type="entry name" value="paz domain"/>
    <property type="match status" value="1"/>
</dbReference>
<evidence type="ECO:0000313" key="27">
    <source>
        <dbReference type="Proteomes" id="UP000501690"/>
    </source>
</evidence>
<dbReference type="PROSITE" id="PS51192">
    <property type="entry name" value="HELICASE_ATP_BIND_1"/>
    <property type="match status" value="1"/>
</dbReference>
<sequence length="2649" mass="296955">MQLRLRGTSTVNALTPRAHHIHSHSHSLSLSLSHPHSPPQWFSILRHAIAASDLPLGKRAHAGILTSGHHPERFLTNNLITMYAKCGSLSSARKLFDATPHDAKDLVTWNSILAAYAQADNPYDGFHLFRLLRHSTVSTTRHTFAPVLKMCLLAGSSFASASLHGYALKIGLLWDVFVAGALVNIYTKFGRIREARLLFDGMAVRDVVLWNLMMKAYVDTCLEHEALLLFSEFHRTGLRPDDVTLRTLARVGMSRNTAFESQLKQLRAYATKLSIRDGDDSDVIAWNKALSQCLQRGEAWEAVDCFRDMIKSSAACDSLTFVVMLSVAASLNCLELGKQIHGAVMRTELDQVISVGNSLINMYVKAGSVSRARSVFGQMNEVDLISWNTMISGSALNGLEECSVGFFVDLLRYGPLADQFTIASVLRACSSLEQGCHLATQIHTYAMKAGVVLDSFVSTALIDVYSKSGKTEEAEVLFVNQDDLASWNAMMHGYIMRDDFHKALRLYLILQESGERGDQITLANAAKAAGGLVGLAQGTQIHGVVIKRGFNLDLFVISGVLDMYLKCGEVESASRVFTEIPSPDDVAWTTMISGCVENGQEDHALSTYHQMRLSRVQPDEYTFATLVKACSLLTALEQGRQIHANIVKLNCAFDAFVMTSLVDMYAKCGSIEEARGLFRRMNTERIASWNAMIVGLAQHGNAEEALQFFKDMKSRGVMPDRVTFIGVLSACSHSGLISEAYENFYSMQKNYGIEPGIEHYSCLVDALSRGGQLHEAEKVISSMPFEASASMYRTLLNACRVQVDKETGKRVAEKLLTLEPSDSAAYVLLSNVYAAANQWENVVSARNMMRKVNVKKDPGFSWIDLKNKVHLFVAGDRSHEETGLIYNNLESVMKRIREEGYAPDTDFALVDVEEEDKECSLYYHSEKLAIAYGLMKTPPSTTLRVIKNLRVCGDCHNAVKYISKVFKREIVLRDANRFHHFRANSLIMKFNHDSSYHNHNQSKKRKQPHVDNYTSLELSTSNMNPRSYQKEVFEVAKRRNTIAVLDTGSGKTLIAVMIMKEVGGTIKSLGVKRLIVFLAPTQFSNIKYLTDFQVEEYYGAKGVDTWTLKTWEQEISNNDVLVMTPQILLDALRKAFLRMEMICLIVIDECHRATGNHPYTKIMKEFYHPANEKPKIFGMTASPVGKKGVSSTTDCEDQISELESILDSQRYTVEDRKEMNRYILSAKESCRYHDPARFSALSLKPKIEALWSKFDAFLSGNKRNYRNVENKVKTLSQRMFNELGKILHCLEDLGILCAYEAVKICHENFSNKTEGMCEIYRTGYLQCITFVEEVIKLIEESLNCDDKNIFGVDFDYSKAEDMGYISPKLLELIKIFQSLGESSQVLCLIFVDRIITAKVIERFAKKVPRISHFSVSYLTGNNTSVDAVAPKRQKQILESFRSGKVNLLFTTDVLEEGIHVPNCSCVIRFDLPKTVRSYVQSRGRSRQANSQFVVMLERQVGNLKQRNQLFDIIRSERSMTDASIHKHHESSVKIFTLEKKDAYYVESTGASVTLDSSVNLIHRYCGTLPRDQYSSAKPSYVFLPVEGGFQCKLTLPSNSVLQPIIGPLGKDIRLARHLACFEACKKLHQMGALNEHLVPFIEDLSDNDHITKNKDSTLRAGTTKRKELHGTANICALSGAWGDKLDVAARFYAYKLEFTCSIVNEIYSGFVLLIESKLDDDVGNIESDLYLVSKVVKASVSSCGQVDLDAKQMMKAKCFHELFFNGLFGRLVFRSKSAGEEAEFLLQKDTKSLWREKHLYLLLPLEKLSGICEGALQINWHGIDSCASAIEFMRRRFSLFTGDCDDNGIITSPQDTSSMEMDYVGTNKIPFANCVLDADNIKNTLVLAIHTGKIYCVIDIDSNLSAESPFFGNNEKSKEQLTYSDYFSKRYGITLRHPRQHLLLLKQNHNPHNLLFNFHEEDARDKSSKNGSTTSKMPAHVHVPPELLYVLEFKRNVLRSLYLLPSLMYRIESLMLSSQLREEIDGQTTKSNINSSLILEAITTMRCSESFSMERLELLGDSVLKYVVSCHLFLKYPKKHEGQLSARRSLAVRNSTLHKFALERKLQGYIRDSAFEPRRWVAPGQRSIHPVCCDCGLETLEVPLDVKYYTEDPKVVVGKFCDRGHRWMCSKTIADCVEALIGAYYVGGGLFASLNVMKWLGIGAELELSLVDEAITAASLHACVPKESEIAGLENKIGYEFSVKGLLLEAITHLSEKELGIGCCYERLEFLGDSVLDLLITLHLYKSHTDIDPGVLTDLRSASVNNDNFAQVVVRHNLHQHLLHGSGLLLSQISDYVKAISESDPGSFPSIRAPKVLGDLLESIVGAMLIDTKLSLDRVWEVFCPLLSPIVTPENLELPPFRELNELCDSLGYFVKISDNCEKKGSMVHVEVSVQLPNDLLVREGKGANKKTAKGEASFHLLKDLEKRGISYCNFMSKGKRDNAVHTNDSPHLKMDSSTCFTLIEENSSELVHKRNRLDGTNPTESILPLNDSSIDDSIPVKLSINMKKGGPRNTLYELCRKLQWPVPAFDSTEYKDRSLFESCEALQGTKGLNCFVSKITLCIPKYGNIECQGEARSDKKASFDSAAVKMLLELQKLGKVEIDPPLSS</sequence>
<dbReference type="FunFam" id="1.10.1520.10:FF:000008">
    <property type="entry name" value="Dicer-like 104"/>
    <property type="match status" value="1"/>
</dbReference>
<evidence type="ECO:0000256" key="8">
    <source>
        <dbReference type="ARBA" id="ARBA00022741"/>
    </source>
</evidence>
<feature type="repeat" description="PPR" evidence="20">
    <location>
        <begin position="584"/>
        <end position="618"/>
    </location>
</feature>
<dbReference type="InterPro" id="IPR032867">
    <property type="entry name" value="DYW_dom"/>
</dbReference>
<dbReference type="Pfam" id="PF20431">
    <property type="entry name" value="E_motif"/>
    <property type="match status" value="1"/>
</dbReference>
<dbReference type="InterPro" id="IPR003100">
    <property type="entry name" value="PAZ_dom"/>
</dbReference>
<feature type="repeat" description="PPR" evidence="20">
    <location>
        <begin position="483"/>
        <end position="517"/>
    </location>
</feature>
<dbReference type="GO" id="GO:0003723">
    <property type="term" value="F:RNA binding"/>
    <property type="evidence" value="ECO:0007669"/>
    <property type="project" value="UniProtKB-UniRule"/>
</dbReference>
<comment type="similarity">
    <text evidence="4">Belongs to the PPR family. PCMP-H subfamily.</text>
</comment>
<keyword evidence="17" id="KW-0539">Nucleus</keyword>
<evidence type="ECO:0000313" key="26">
    <source>
        <dbReference type="EMBL" id="QCE16342.1"/>
    </source>
</evidence>
<gene>
    <name evidence="26" type="ORF">DEO72_LG11g3356</name>
</gene>
<evidence type="ECO:0000256" key="14">
    <source>
        <dbReference type="ARBA" id="ARBA00022884"/>
    </source>
</evidence>
<dbReference type="GO" id="GO:0004386">
    <property type="term" value="F:helicase activity"/>
    <property type="evidence" value="ECO:0007669"/>
    <property type="project" value="UniProtKB-KW"/>
</dbReference>
<dbReference type="InterPro" id="IPR027417">
    <property type="entry name" value="P-loop_NTPase"/>
</dbReference>
<dbReference type="CDD" id="cd00593">
    <property type="entry name" value="RIBOc"/>
    <property type="match status" value="2"/>
</dbReference>
<dbReference type="Gene3D" id="3.30.160.20">
    <property type="match status" value="1"/>
</dbReference>
<dbReference type="PROSITE" id="PS51327">
    <property type="entry name" value="DICER_DSRBF"/>
    <property type="match status" value="1"/>
</dbReference>
<evidence type="ECO:0000256" key="6">
    <source>
        <dbReference type="ARBA" id="ARBA00022723"/>
    </source>
</evidence>
<keyword evidence="7" id="KW-0677">Repeat</keyword>
<keyword evidence="16" id="KW-0464">Manganese</keyword>
<keyword evidence="11" id="KW-0347">Helicase</keyword>
<dbReference type="SMART" id="SM00487">
    <property type="entry name" value="DEXDc"/>
    <property type="match status" value="1"/>
</dbReference>
<evidence type="ECO:0000259" key="21">
    <source>
        <dbReference type="PROSITE" id="PS50142"/>
    </source>
</evidence>
<evidence type="ECO:0000256" key="1">
    <source>
        <dbReference type="ARBA" id="ARBA00001936"/>
    </source>
</evidence>
<comment type="cofactor">
    <cofactor evidence="1">
        <name>Mn(2+)</name>
        <dbReference type="ChEBI" id="CHEBI:29035"/>
    </cofactor>
</comment>
<evidence type="ECO:0000256" key="9">
    <source>
        <dbReference type="ARBA" id="ARBA00022759"/>
    </source>
</evidence>
<dbReference type="SMART" id="SM00949">
    <property type="entry name" value="PAZ"/>
    <property type="match status" value="1"/>
</dbReference>
<dbReference type="GO" id="GO:0005634">
    <property type="term" value="C:nucleus"/>
    <property type="evidence" value="ECO:0007669"/>
    <property type="project" value="UniProtKB-SubCell"/>
</dbReference>
<dbReference type="InterPro" id="IPR005034">
    <property type="entry name" value="Dicer_dimerisation"/>
</dbReference>
<feature type="domain" description="RNase III" evidence="21">
    <location>
        <begin position="2017"/>
        <end position="2189"/>
    </location>
</feature>
<dbReference type="InterPro" id="IPR011990">
    <property type="entry name" value="TPR-like_helical_dom_sf"/>
</dbReference>
<keyword evidence="10" id="KW-0378">Hydrolase</keyword>
<dbReference type="FunFam" id="3.30.160.380:FF:000001">
    <property type="entry name" value="Endoribonuclease dicer-like 1"/>
    <property type="match status" value="1"/>
</dbReference>
<dbReference type="Pfam" id="PF04851">
    <property type="entry name" value="ResIII"/>
    <property type="match status" value="1"/>
</dbReference>
<dbReference type="PROSITE" id="PS50821">
    <property type="entry name" value="PAZ"/>
    <property type="match status" value="1"/>
</dbReference>
<dbReference type="GO" id="GO:0003677">
    <property type="term" value="F:DNA binding"/>
    <property type="evidence" value="ECO:0007669"/>
    <property type="project" value="InterPro"/>
</dbReference>
<dbReference type="Proteomes" id="UP000501690">
    <property type="component" value="Linkage Group LG11"/>
</dbReference>
<feature type="domain" description="PAZ" evidence="22">
    <location>
        <begin position="1867"/>
        <end position="1992"/>
    </location>
</feature>
<keyword evidence="14 19" id="KW-0694">RNA-binding</keyword>
<evidence type="ECO:0000256" key="16">
    <source>
        <dbReference type="ARBA" id="ARBA00023211"/>
    </source>
</evidence>
<dbReference type="SUPFAM" id="SSF101690">
    <property type="entry name" value="PAZ domain"/>
    <property type="match status" value="1"/>
</dbReference>
<evidence type="ECO:0000259" key="24">
    <source>
        <dbReference type="PROSITE" id="PS51194"/>
    </source>
</evidence>
<reference evidence="26 27" key="1">
    <citation type="submission" date="2019-04" db="EMBL/GenBank/DDBJ databases">
        <title>An improved genome assembly and genetic linkage map for asparagus bean, Vigna unguiculata ssp. sesquipedialis.</title>
        <authorList>
            <person name="Xia Q."/>
            <person name="Zhang R."/>
            <person name="Dong Y."/>
        </authorList>
    </citation>
    <scope>NUCLEOTIDE SEQUENCE [LARGE SCALE GENOMIC DNA]</scope>
    <source>
        <tissue evidence="26">Leaf</tissue>
    </source>
</reference>
<dbReference type="GO" id="GO:0004525">
    <property type="term" value="F:ribonuclease III activity"/>
    <property type="evidence" value="ECO:0007669"/>
    <property type="project" value="InterPro"/>
</dbReference>
<dbReference type="GO" id="GO:0005524">
    <property type="term" value="F:ATP binding"/>
    <property type="evidence" value="ECO:0007669"/>
    <property type="project" value="UniProtKB-KW"/>
</dbReference>
<dbReference type="SMART" id="SM00490">
    <property type="entry name" value="HELICc"/>
    <property type="match status" value="1"/>
</dbReference>
<evidence type="ECO:0000256" key="7">
    <source>
        <dbReference type="ARBA" id="ARBA00022737"/>
    </source>
</evidence>
<feature type="repeat" description="PPR" evidence="20">
    <location>
        <begin position="654"/>
        <end position="684"/>
    </location>
</feature>
<evidence type="ECO:0000256" key="11">
    <source>
        <dbReference type="ARBA" id="ARBA00022806"/>
    </source>
</evidence>
<protein>
    <submittedName>
        <fullName evidence="26">Endoribonuclease Dicer</fullName>
    </submittedName>
</protein>
<keyword evidence="15" id="KW-0943">RNA-mediated gene silencing</keyword>
<dbReference type="FunFam" id="1.25.40.10:FF:001139">
    <property type="entry name" value="Uncharacterized protein"/>
    <property type="match status" value="1"/>
</dbReference>
<dbReference type="FunFam" id="3.40.50.300:FF:000420">
    <property type="entry name" value="Endoribonuclease dicer-like 1"/>
    <property type="match status" value="1"/>
</dbReference>
<keyword evidence="5" id="KW-0540">Nuclease</keyword>
<feature type="repeat" description="PPR" evidence="20">
    <location>
        <begin position="105"/>
        <end position="139"/>
    </location>
</feature>
<dbReference type="PROSITE" id="PS51375">
    <property type="entry name" value="PPR"/>
    <property type="match status" value="6"/>
</dbReference>
<evidence type="ECO:0000256" key="20">
    <source>
        <dbReference type="PROSITE-ProRule" id="PRU00708"/>
    </source>
</evidence>
<dbReference type="FunFam" id="1.25.40.10:FF:001086">
    <property type="entry name" value="Pentatricopeptide repeat-containing protein At4g33170"/>
    <property type="match status" value="1"/>
</dbReference>
<keyword evidence="8" id="KW-0547">Nucleotide-binding</keyword>
<dbReference type="Pfam" id="PF02170">
    <property type="entry name" value="PAZ"/>
    <property type="match status" value="1"/>
</dbReference>
<dbReference type="InterPro" id="IPR014001">
    <property type="entry name" value="Helicase_ATP-bd"/>
</dbReference>
<keyword evidence="9" id="KW-0255">Endonuclease</keyword>
<feature type="domain" description="RNase III" evidence="21">
    <location>
        <begin position="2230"/>
        <end position="2373"/>
    </location>
</feature>
<dbReference type="CDD" id="cd18802">
    <property type="entry name" value="SF2_C_dicer"/>
    <property type="match status" value="1"/>
</dbReference>
<proteinExistence type="inferred from homology"/>
<dbReference type="FunFam" id="1.25.40.10:FF:000366">
    <property type="entry name" value="Pentatricopeptide (PPR) repeat-containing protein"/>
    <property type="match status" value="1"/>
</dbReference>
<dbReference type="Pfam" id="PF03368">
    <property type="entry name" value="Dicer_dimer"/>
    <property type="match status" value="1"/>
</dbReference>
<keyword evidence="27" id="KW-1185">Reference proteome</keyword>
<name>A0A4D6NTN9_VIGUN</name>
<evidence type="ECO:0000256" key="10">
    <source>
        <dbReference type="ARBA" id="ARBA00022801"/>
    </source>
</evidence>
<dbReference type="PANTHER" id="PTHR14950">
    <property type="entry name" value="DICER-RELATED"/>
    <property type="match status" value="1"/>
</dbReference>
<dbReference type="PROSITE" id="PS51194">
    <property type="entry name" value="HELICASE_CTER"/>
    <property type="match status" value="1"/>
</dbReference>
<dbReference type="InterPro" id="IPR046848">
    <property type="entry name" value="E_motif"/>
</dbReference>
<dbReference type="Pfam" id="PF00636">
    <property type="entry name" value="Ribonuclease_3"/>
    <property type="match status" value="2"/>
</dbReference>
<dbReference type="InterPro" id="IPR006935">
    <property type="entry name" value="Helicase/UvrB_N"/>
</dbReference>
<evidence type="ECO:0000256" key="3">
    <source>
        <dbReference type="ARBA" id="ARBA00004123"/>
    </source>
</evidence>
<comment type="subcellular location">
    <subcellularLocation>
        <location evidence="3">Nucleus</location>
    </subcellularLocation>
</comment>
<feature type="domain" description="Dicer dsRNA-binding fold" evidence="25">
    <location>
        <begin position="1557"/>
        <end position="1647"/>
    </location>
</feature>
<dbReference type="FunFam" id="3.40.50.300:FF:000705">
    <property type="entry name" value="Endoribonuclease dicer-like protein"/>
    <property type="match status" value="1"/>
</dbReference>
<dbReference type="InterPro" id="IPR002885">
    <property type="entry name" value="PPR_rpt"/>
</dbReference>
<dbReference type="PROSITE" id="PS00517">
    <property type="entry name" value="RNASE_3_1"/>
    <property type="match status" value="1"/>
</dbReference>
<dbReference type="InterPro" id="IPR036085">
    <property type="entry name" value="PAZ_dom_sf"/>
</dbReference>
<dbReference type="SUPFAM" id="SSF52540">
    <property type="entry name" value="P-loop containing nucleoside triphosphate hydrolases"/>
    <property type="match status" value="1"/>
</dbReference>
<evidence type="ECO:0000256" key="15">
    <source>
        <dbReference type="ARBA" id="ARBA00023158"/>
    </source>
</evidence>
<dbReference type="EMBL" id="CP039355">
    <property type="protein sequence ID" value="QCE16342.1"/>
    <property type="molecule type" value="Genomic_DNA"/>
</dbReference>
<dbReference type="NCBIfam" id="TIGR00756">
    <property type="entry name" value="PPR"/>
    <property type="match status" value="3"/>
</dbReference>
<organism evidence="26 27">
    <name type="scientific">Vigna unguiculata</name>
    <name type="common">Cowpea</name>
    <dbReference type="NCBI Taxonomy" id="3917"/>
    <lineage>
        <taxon>Eukaryota</taxon>
        <taxon>Viridiplantae</taxon>
        <taxon>Streptophyta</taxon>
        <taxon>Embryophyta</taxon>
        <taxon>Tracheophyta</taxon>
        <taxon>Spermatophyta</taxon>
        <taxon>Magnoliopsida</taxon>
        <taxon>eudicotyledons</taxon>
        <taxon>Gunneridae</taxon>
        <taxon>Pentapetalae</taxon>
        <taxon>rosids</taxon>
        <taxon>fabids</taxon>
        <taxon>Fabales</taxon>
        <taxon>Fabaceae</taxon>
        <taxon>Papilionoideae</taxon>
        <taxon>50 kb inversion clade</taxon>
        <taxon>NPAAA clade</taxon>
        <taxon>indigoferoid/millettioid clade</taxon>
        <taxon>Phaseoleae</taxon>
        <taxon>Vigna</taxon>
    </lineage>
</organism>
<dbReference type="CDD" id="cd18034">
    <property type="entry name" value="DEXHc_dicer"/>
    <property type="match status" value="1"/>
</dbReference>
<feature type="repeat" description="PPR" evidence="20">
    <location>
        <begin position="685"/>
        <end position="719"/>
    </location>
</feature>
<dbReference type="InterPro" id="IPR036389">
    <property type="entry name" value="RNase_III_sf"/>
</dbReference>
<dbReference type="Gene3D" id="3.40.50.300">
    <property type="entry name" value="P-loop containing nucleotide triphosphate hydrolases"/>
    <property type="match status" value="2"/>
</dbReference>
<dbReference type="GO" id="GO:0008270">
    <property type="term" value="F:zinc ion binding"/>
    <property type="evidence" value="ECO:0007669"/>
    <property type="project" value="InterPro"/>
</dbReference>
<evidence type="ECO:0000256" key="2">
    <source>
        <dbReference type="ARBA" id="ARBA00001946"/>
    </source>
</evidence>
<accession>A0A4D6NTN9</accession>
<evidence type="ECO:0000256" key="5">
    <source>
        <dbReference type="ARBA" id="ARBA00022722"/>
    </source>
</evidence>
<dbReference type="InterPro" id="IPR038248">
    <property type="entry name" value="Dicer_dimer_sf"/>
</dbReference>
<dbReference type="GO" id="GO:0010267">
    <property type="term" value="P:ta-siRNA processing"/>
    <property type="evidence" value="ECO:0007669"/>
    <property type="project" value="UniProtKB-ARBA"/>
</dbReference>
<evidence type="ECO:0000259" key="23">
    <source>
        <dbReference type="PROSITE" id="PS51192"/>
    </source>
</evidence>
<dbReference type="FunFam" id="1.25.40.10:FF:000031">
    <property type="entry name" value="Pentatricopeptide repeat-containing protein mitochondrial"/>
    <property type="match status" value="1"/>
</dbReference>
<dbReference type="Gene3D" id="1.10.1520.10">
    <property type="entry name" value="Ribonuclease III domain"/>
    <property type="match status" value="2"/>
</dbReference>
<evidence type="ECO:0000256" key="17">
    <source>
        <dbReference type="ARBA" id="ARBA00023242"/>
    </source>
</evidence>
<evidence type="ECO:0000259" key="22">
    <source>
        <dbReference type="PROSITE" id="PS50821"/>
    </source>
</evidence>
<dbReference type="Pfam" id="PF13041">
    <property type="entry name" value="PPR_2"/>
    <property type="match status" value="2"/>
</dbReference>
<evidence type="ECO:0000256" key="19">
    <source>
        <dbReference type="PROSITE-ProRule" id="PRU00657"/>
    </source>
</evidence>
<dbReference type="FunFam" id="2.170.260.10:FF:000004">
    <property type="entry name" value="Dicer-like 104"/>
    <property type="match status" value="1"/>
</dbReference>
<evidence type="ECO:0000256" key="4">
    <source>
        <dbReference type="ARBA" id="ARBA00006643"/>
    </source>
</evidence>
<dbReference type="GO" id="GO:0005737">
    <property type="term" value="C:cytoplasm"/>
    <property type="evidence" value="ECO:0007669"/>
    <property type="project" value="TreeGrafter"/>
</dbReference>
<evidence type="ECO:0000256" key="12">
    <source>
        <dbReference type="ARBA" id="ARBA00022840"/>
    </source>
</evidence>
<dbReference type="PROSITE" id="PS50142">
    <property type="entry name" value="RNASE_3_2"/>
    <property type="match status" value="2"/>
</dbReference>
<comment type="similarity">
    <text evidence="18 19">Belongs to the helicase family. Dicer subfamily.</text>
</comment>